<comment type="caution">
    <text evidence="1">The sequence shown here is derived from an EMBL/GenBank/DDBJ whole genome shotgun (WGS) entry which is preliminary data.</text>
</comment>
<name>A0ABQ3WY41_9ACTN</name>
<evidence type="ECO:0000313" key="1">
    <source>
        <dbReference type="EMBL" id="GID51170.1"/>
    </source>
</evidence>
<evidence type="ECO:0008006" key="2">
    <source>
        <dbReference type="Google" id="ProtNLM"/>
    </source>
</evidence>
<sequence length="188" mass="20710">MTHHPFAPASADTMPLIPLWLAHRPVLGGLAVPWITARGVDGRYLFGALDGVRQQQAVWQHRCQVCGRRLGDRSILLMRLSDLGRQSTTEPALDPVCAAYSAVACPMIAGRMARCRSTPAPLGHGLAAAVDQSARLGAPAEPWFAIWLHRYEPIDGPNGQPHASYRNIRPLRLRPITWRHCCPGNHRP</sequence>
<protein>
    <recommendedName>
        <fullName evidence="2">TniQ protein</fullName>
    </recommendedName>
</protein>
<accession>A0ABQ3WY41</accession>
<proteinExistence type="predicted"/>
<dbReference type="EMBL" id="BOMF01000172">
    <property type="protein sequence ID" value="GID51170.1"/>
    <property type="molecule type" value="Genomic_DNA"/>
</dbReference>
<reference evidence="1" key="1">
    <citation type="submission" date="2021-01" db="EMBL/GenBank/DDBJ databases">
        <title>Whole genome shotgun sequence of Actinoplanes capillaceus NBRC 16408.</title>
        <authorList>
            <person name="Komaki H."/>
            <person name="Tamura T."/>
        </authorList>
    </citation>
    <scope>NUCLEOTIDE SEQUENCE [LARGE SCALE GENOMIC DNA]</scope>
    <source>
        <strain evidence="1">NBRC 16408</strain>
    </source>
</reference>
<organism evidence="1">
    <name type="scientific">Actinoplanes campanulatus</name>
    <dbReference type="NCBI Taxonomy" id="113559"/>
    <lineage>
        <taxon>Bacteria</taxon>
        <taxon>Bacillati</taxon>
        <taxon>Actinomycetota</taxon>
        <taxon>Actinomycetes</taxon>
        <taxon>Micromonosporales</taxon>
        <taxon>Micromonosporaceae</taxon>
        <taxon>Actinoplanes</taxon>
    </lineage>
</organism>
<gene>
    <name evidence="1" type="ORF">Aca07nite_84450</name>
</gene>